<evidence type="ECO:0000313" key="1">
    <source>
        <dbReference type="EMBL" id="MDH8677339.1"/>
    </source>
</evidence>
<reference evidence="1 2" key="1">
    <citation type="submission" date="2023-04" db="EMBL/GenBank/DDBJ databases">
        <title>Fusibacter bizertensis strain WBS, isolated from littoral bottom sediments of the Arctic seas - biochemical and genomic analysis.</title>
        <authorList>
            <person name="Brioukhanov A.L."/>
        </authorList>
    </citation>
    <scope>NUCLEOTIDE SEQUENCE [LARGE SCALE GENOMIC DNA]</scope>
    <source>
        <strain evidence="1 2">WBS</strain>
    </source>
</reference>
<sequence length="133" mass="15377">MSNTSLLLPFRKKGNTMQFLVKNEYIAGWDAHPDVCGILNTVTNDLYEKEMLDQLKLETDIIIDSDELIRLGVCAIKRNSDLVCYLYSADLSKRNETIEAEMDNYLWISEDRLMQSIDAQLLSAYARLKFLLF</sequence>
<protein>
    <recommendedName>
        <fullName evidence="3">Nudix hydrolase domain-containing protein</fullName>
    </recommendedName>
</protein>
<organism evidence="1 2">
    <name type="scientific">Fusibacter bizertensis</name>
    <dbReference type="NCBI Taxonomy" id="1488331"/>
    <lineage>
        <taxon>Bacteria</taxon>
        <taxon>Bacillati</taxon>
        <taxon>Bacillota</taxon>
        <taxon>Clostridia</taxon>
        <taxon>Eubacteriales</taxon>
        <taxon>Eubacteriales Family XII. Incertae Sedis</taxon>
        <taxon>Fusibacter</taxon>
    </lineage>
</organism>
<dbReference type="RefSeq" id="WP_281093149.1">
    <property type="nucleotide sequence ID" value="NZ_JARYZI010000002.1"/>
</dbReference>
<gene>
    <name evidence="1" type="ORF">QE109_04220</name>
</gene>
<dbReference type="EMBL" id="JARYZI010000002">
    <property type="protein sequence ID" value="MDH8677339.1"/>
    <property type="molecule type" value="Genomic_DNA"/>
</dbReference>
<accession>A0ABT6NAA7</accession>
<name>A0ABT6NAA7_9FIRM</name>
<evidence type="ECO:0000313" key="2">
    <source>
        <dbReference type="Proteomes" id="UP001158045"/>
    </source>
</evidence>
<keyword evidence="2" id="KW-1185">Reference proteome</keyword>
<proteinExistence type="predicted"/>
<evidence type="ECO:0008006" key="3">
    <source>
        <dbReference type="Google" id="ProtNLM"/>
    </source>
</evidence>
<comment type="caution">
    <text evidence="1">The sequence shown here is derived from an EMBL/GenBank/DDBJ whole genome shotgun (WGS) entry which is preliminary data.</text>
</comment>
<dbReference type="Proteomes" id="UP001158045">
    <property type="component" value="Unassembled WGS sequence"/>
</dbReference>